<dbReference type="EMBL" id="NIVC01000522">
    <property type="protein sequence ID" value="PAA81603.1"/>
    <property type="molecule type" value="Genomic_DNA"/>
</dbReference>
<keyword evidence="4" id="KW-1185">Reference proteome</keyword>
<evidence type="ECO:0000313" key="3">
    <source>
        <dbReference type="EMBL" id="PAA81603.1"/>
    </source>
</evidence>
<reference evidence="3 4" key="1">
    <citation type="submission" date="2017-06" db="EMBL/GenBank/DDBJ databases">
        <title>A platform for efficient transgenesis in Macrostomum lignano, a flatworm model organism for stem cell research.</title>
        <authorList>
            <person name="Berezikov E."/>
        </authorList>
    </citation>
    <scope>NUCLEOTIDE SEQUENCE [LARGE SCALE GENOMIC DNA]</scope>
    <source>
        <strain evidence="3">DV1</strain>
        <tissue evidence="3">Whole organism</tissue>
    </source>
</reference>
<feature type="non-terminal residue" evidence="3">
    <location>
        <position position="1"/>
    </location>
</feature>
<evidence type="ECO:0000313" key="4">
    <source>
        <dbReference type="Proteomes" id="UP000215902"/>
    </source>
</evidence>
<sequence>FQNPHRQDCQIMLVHLAGFSKQPNASTSTVQPGSKGGGEATSLAEISQTHVFVAVLGAGLIVLLALALDSVFRRQRIACMRRCCHRPVSSPELEQQDSRQWYHPHQLRRQRQRDQQQQQQQQRCKWCGNGCISGNVSASGSGSHPGGYGGSAVELEPALNFAGGGGGHAAVAGSSPGSRRPIFVRRGGGAGSSSRFAGRPRTGQQDSVSAMDEVSTTMAPSYTSCMHPERTDL</sequence>
<evidence type="ECO:0000256" key="2">
    <source>
        <dbReference type="SAM" id="Phobius"/>
    </source>
</evidence>
<keyword evidence="2" id="KW-0472">Membrane</keyword>
<keyword evidence="2" id="KW-0812">Transmembrane</keyword>
<keyword evidence="2" id="KW-1133">Transmembrane helix</keyword>
<gene>
    <name evidence="3" type="ORF">BOX15_Mlig032913g1</name>
</gene>
<dbReference type="AlphaFoldDB" id="A0A267G6C2"/>
<feature type="region of interest" description="Disordered" evidence="1">
    <location>
        <begin position="22"/>
        <end position="41"/>
    </location>
</feature>
<accession>A0A267G6C2</accession>
<evidence type="ECO:0000256" key="1">
    <source>
        <dbReference type="SAM" id="MobiDB-lite"/>
    </source>
</evidence>
<protein>
    <submittedName>
        <fullName evidence="3">Uncharacterized protein</fullName>
    </submittedName>
</protein>
<organism evidence="3 4">
    <name type="scientific">Macrostomum lignano</name>
    <dbReference type="NCBI Taxonomy" id="282301"/>
    <lineage>
        <taxon>Eukaryota</taxon>
        <taxon>Metazoa</taxon>
        <taxon>Spiralia</taxon>
        <taxon>Lophotrochozoa</taxon>
        <taxon>Platyhelminthes</taxon>
        <taxon>Rhabditophora</taxon>
        <taxon>Macrostomorpha</taxon>
        <taxon>Macrostomida</taxon>
        <taxon>Macrostomidae</taxon>
        <taxon>Macrostomum</taxon>
    </lineage>
</organism>
<feature type="region of interest" description="Disordered" evidence="1">
    <location>
        <begin position="186"/>
        <end position="211"/>
    </location>
</feature>
<feature type="compositionally biased region" description="Low complexity" evidence="1">
    <location>
        <begin position="192"/>
        <end position="201"/>
    </location>
</feature>
<feature type="compositionally biased region" description="Polar residues" evidence="1">
    <location>
        <begin position="202"/>
        <end position="211"/>
    </location>
</feature>
<feature type="compositionally biased region" description="Polar residues" evidence="1">
    <location>
        <begin position="22"/>
        <end position="32"/>
    </location>
</feature>
<dbReference type="Proteomes" id="UP000215902">
    <property type="component" value="Unassembled WGS sequence"/>
</dbReference>
<feature type="transmembrane region" description="Helical" evidence="2">
    <location>
        <begin position="51"/>
        <end position="72"/>
    </location>
</feature>
<proteinExistence type="predicted"/>
<comment type="caution">
    <text evidence="3">The sequence shown here is derived from an EMBL/GenBank/DDBJ whole genome shotgun (WGS) entry which is preliminary data.</text>
</comment>
<name>A0A267G6C2_9PLAT</name>